<dbReference type="EMBL" id="CP060780">
    <property type="protein sequence ID" value="QNP42347.1"/>
    <property type="molecule type" value="Genomic_DNA"/>
</dbReference>
<evidence type="ECO:0000256" key="1">
    <source>
        <dbReference type="SAM" id="Phobius"/>
    </source>
</evidence>
<feature type="transmembrane region" description="Helical" evidence="1">
    <location>
        <begin position="122"/>
        <end position="140"/>
    </location>
</feature>
<gene>
    <name evidence="2" type="ORF">H9L15_08390</name>
</gene>
<sequence length="148" mass="16273">MAETSNQIAERLSGKRARVLFVLTIVFLSQQASYFSSRHDAASAVGHFKIAAWLVLSIVLLAMLATGGAWLRSAEVRALLNDETTREHRKTGFVNGFWAACVTAIVIYAVDLFEPVSGRDTVHIILTMAIAVAMLTFARLERHALRDA</sequence>
<keyword evidence="1" id="KW-0472">Membrane</keyword>
<evidence type="ECO:0000313" key="2">
    <source>
        <dbReference type="EMBL" id="QNP42347.1"/>
    </source>
</evidence>
<reference evidence="2 3" key="1">
    <citation type="submission" date="2020-08" db="EMBL/GenBank/DDBJ databases">
        <title>Genome sequence of Sphingomonas daechungensis KACC 18115T.</title>
        <authorList>
            <person name="Hyun D.-W."/>
            <person name="Bae J.-W."/>
        </authorList>
    </citation>
    <scope>NUCLEOTIDE SEQUENCE [LARGE SCALE GENOMIC DNA]</scope>
    <source>
        <strain evidence="2 3">KACC 18115</strain>
    </source>
</reference>
<proteinExistence type="predicted"/>
<keyword evidence="3" id="KW-1185">Reference proteome</keyword>
<evidence type="ECO:0000313" key="3">
    <source>
        <dbReference type="Proteomes" id="UP000516134"/>
    </source>
</evidence>
<keyword evidence="1" id="KW-0812">Transmembrane</keyword>
<name>A0ABX6SXM6_9SPHN</name>
<accession>A0ABX6SXM6</accession>
<keyword evidence="1" id="KW-1133">Transmembrane helix</keyword>
<protein>
    <submittedName>
        <fullName evidence="2">Uncharacterized protein</fullName>
    </submittedName>
</protein>
<feature type="transmembrane region" description="Helical" evidence="1">
    <location>
        <begin position="51"/>
        <end position="71"/>
    </location>
</feature>
<feature type="transmembrane region" description="Helical" evidence="1">
    <location>
        <begin position="92"/>
        <end position="110"/>
    </location>
</feature>
<dbReference type="RefSeq" id="WP_187713780.1">
    <property type="nucleotide sequence ID" value="NZ_BAABJC010000001.1"/>
</dbReference>
<organism evidence="2 3">
    <name type="scientific">Sphingomonas daechungensis</name>
    <dbReference type="NCBI Taxonomy" id="1176646"/>
    <lineage>
        <taxon>Bacteria</taxon>
        <taxon>Pseudomonadati</taxon>
        <taxon>Pseudomonadota</taxon>
        <taxon>Alphaproteobacteria</taxon>
        <taxon>Sphingomonadales</taxon>
        <taxon>Sphingomonadaceae</taxon>
        <taxon>Sphingomonas</taxon>
    </lineage>
</organism>
<dbReference type="Proteomes" id="UP000516134">
    <property type="component" value="Chromosome"/>
</dbReference>